<reference evidence="3" key="1">
    <citation type="journal article" date="2014" name="Proc. Natl. Acad. Sci. U.S.A.">
        <title>Extensive sampling of basidiomycete genomes demonstrates inadequacy of the white-rot/brown-rot paradigm for wood decay fungi.</title>
        <authorList>
            <person name="Riley R."/>
            <person name="Salamov A.A."/>
            <person name="Brown D.W."/>
            <person name="Nagy L.G."/>
            <person name="Floudas D."/>
            <person name="Held B.W."/>
            <person name="Levasseur A."/>
            <person name="Lombard V."/>
            <person name="Morin E."/>
            <person name="Otillar R."/>
            <person name="Lindquist E.A."/>
            <person name="Sun H."/>
            <person name="LaButti K.M."/>
            <person name="Schmutz J."/>
            <person name="Jabbour D."/>
            <person name="Luo H."/>
            <person name="Baker S.E."/>
            <person name="Pisabarro A.G."/>
            <person name="Walton J.D."/>
            <person name="Blanchette R.A."/>
            <person name="Henrissat B."/>
            <person name="Martin F."/>
            <person name="Cullen D."/>
            <person name="Hibbett D.S."/>
            <person name="Grigoriev I.V."/>
        </authorList>
    </citation>
    <scope>NUCLEOTIDE SEQUENCE [LARGE SCALE GENOMIC DNA]</scope>
    <source>
        <strain evidence="3">FD-172 SS1</strain>
    </source>
</reference>
<evidence type="ECO:0000313" key="3">
    <source>
        <dbReference type="Proteomes" id="UP000027195"/>
    </source>
</evidence>
<dbReference type="STRING" id="930990.A0A067M517"/>
<evidence type="ECO:0000256" key="1">
    <source>
        <dbReference type="SAM" id="MobiDB-lite"/>
    </source>
</evidence>
<gene>
    <name evidence="2" type="ORF">BOTBODRAFT_177950</name>
</gene>
<organism evidence="2 3">
    <name type="scientific">Botryobasidium botryosum (strain FD-172 SS1)</name>
    <dbReference type="NCBI Taxonomy" id="930990"/>
    <lineage>
        <taxon>Eukaryota</taxon>
        <taxon>Fungi</taxon>
        <taxon>Dikarya</taxon>
        <taxon>Basidiomycota</taxon>
        <taxon>Agaricomycotina</taxon>
        <taxon>Agaricomycetes</taxon>
        <taxon>Cantharellales</taxon>
        <taxon>Botryobasidiaceae</taxon>
        <taxon>Botryobasidium</taxon>
    </lineage>
</organism>
<proteinExistence type="predicted"/>
<dbReference type="Pfam" id="PF18759">
    <property type="entry name" value="Plavaka"/>
    <property type="match status" value="1"/>
</dbReference>
<dbReference type="EMBL" id="KL198065">
    <property type="protein sequence ID" value="KDQ10664.1"/>
    <property type="molecule type" value="Genomic_DNA"/>
</dbReference>
<dbReference type="HOGENOM" id="CLU_006344_7_1_1"/>
<sequence length="231" mass="25958">MPRTGYTKMFRSTFCAFTPVHQHRASHARVGGGDAPPVNGAAPRPPPAAQRRNIHPVFNGAICDENGIFLAEGTAPPFSANPDQTDWSPFASRAAFELAELVYTKIQMSEQNMDDLMEIWAATLVPHGARPPFANTKEMHSAIDSISHGDAPWQSFKVSYAGPTPESDAPSWMSKSHVVWFRDPLVLLRNMLKNTEFKGRTDYAPYQEFVDGMRKWCNFMSGNWSWRMYCD</sequence>
<dbReference type="OrthoDB" id="3199698at2759"/>
<protein>
    <submittedName>
        <fullName evidence="2">Uncharacterized protein</fullName>
    </submittedName>
</protein>
<name>A0A067M517_BOTB1</name>
<feature type="region of interest" description="Disordered" evidence="1">
    <location>
        <begin position="27"/>
        <end position="48"/>
    </location>
</feature>
<keyword evidence="3" id="KW-1185">Reference proteome</keyword>
<dbReference type="Proteomes" id="UP000027195">
    <property type="component" value="Unassembled WGS sequence"/>
</dbReference>
<dbReference type="AlphaFoldDB" id="A0A067M517"/>
<dbReference type="InParanoid" id="A0A067M517"/>
<accession>A0A067M517</accession>
<dbReference type="InterPro" id="IPR041078">
    <property type="entry name" value="Plavaka"/>
</dbReference>
<evidence type="ECO:0000313" key="2">
    <source>
        <dbReference type="EMBL" id="KDQ10664.1"/>
    </source>
</evidence>